<feature type="repeat" description="ANK" evidence="3">
    <location>
        <begin position="775"/>
        <end position="807"/>
    </location>
</feature>
<reference evidence="6 7" key="1">
    <citation type="submission" date="2020-08" db="EMBL/GenBank/DDBJ databases">
        <title>Genomic Encyclopedia of Type Strains, Phase IV (KMG-IV): sequencing the most valuable type-strain genomes for metagenomic binning, comparative biology and taxonomic classification.</title>
        <authorList>
            <person name="Goeker M."/>
        </authorList>
    </citation>
    <scope>NUCLEOTIDE SEQUENCE [LARGE SCALE GENOMIC DNA]</scope>
    <source>
        <strain evidence="6 7">DSM 24163</strain>
    </source>
</reference>
<evidence type="ECO:0000313" key="6">
    <source>
        <dbReference type="EMBL" id="MBB5207979.1"/>
    </source>
</evidence>
<dbReference type="RefSeq" id="WP_183960487.1">
    <property type="nucleotide sequence ID" value="NZ_JACHHP010000002.1"/>
</dbReference>
<evidence type="ECO:0000256" key="5">
    <source>
        <dbReference type="SAM" id="Phobius"/>
    </source>
</evidence>
<feature type="repeat" description="ANK" evidence="3">
    <location>
        <begin position="939"/>
        <end position="971"/>
    </location>
</feature>
<dbReference type="PROSITE" id="PS50088">
    <property type="entry name" value="ANK_REPEAT"/>
    <property type="match status" value="9"/>
</dbReference>
<dbReference type="SUPFAM" id="SSF48403">
    <property type="entry name" value="Ankyrin repeat"/>
    <property type="match status" value="2"/>
</dbReference>
<feature type="transmembrane region" description="Helical" evidence="5">
    <location>
        <begin position="42"/>
        <end position="61"/>
    </location>
</feature>
<keyword evidence="2 3" id="KW-0040">ANK repeat</keyword>
<evidence type="ECO:0000313" key="7">
    <source>
        <dbReference type="Proteomes" id="UP000521199"/>
    </source>
</evidence>
<dbReference type="PANTHER" id="PTHR24198">
    <property type="entry name" value="ANKYRIN REPEAT AND PROTEIN KINASE DOMAIN-CONTAINING PROTEIN"/>
    <property type="match status" value="1"/>
</dbReference>
<feature type="repeat" description="ANK" evidence="3">
    <location>
        <begin position="393"/>
        <end position="425"/>
    </location>
</feature>
<keyword evidence="7" id="KW-1185">Reference proteome</keyword>
<accession>A0A7W8D4W4</accession>
<proteinExistence type="predicted"/>
<evidence type="ECO:0000256" key="3">
    <source>
        <dbReference type="PROSITE-ProRule" id="PRU00023"/>
    </source>
</evidence>
<feature type="transmembrane region" description="Helical" evidence="5">
    <location>
        <begin position="12"/>
        <end position="35"/>
    </location>
</feature>
<dbReference type="AlphaFoldDB" id="A0A7W8D4W4"/>
<feature type="region of interest" description="Disordered" evidence="4">
    <location>
        <begin position="230"/>
        <end position="254"/>
    </location>
</feature>
<dbReference type="EMBL" id="JACHHP010000002">
    <property type="protein sequence ID" value="MBB5207979.1"/>
    <property type="molecule type" value="Genomic_DNA"/>
</dbReference>
<dbReference type="InterPro" id="IPR002110">
    <property type="entry name" value="Ankyrin_rpt"/>
</dbReference>
<sequence length="1129" mass="116249">MTQAERDPAENAAGVGAAAALFGFLPALLLTLLPLLHPHPALGLGPVLALPLYVLAAVQALGYRYEAGYVAALRARAPSALLLWVAALLLLGVAVGWPALWLQRSGALGAVLLVSAGVAATWLLAWRIWTAPGLVFLWDDAVRQRGTVARAIDMAGRLSDSGGSGWRGGLAATLLLLLGLATLAVGWGGAWPSPLWRSTALVLHALLLAPGLSLALIELTAQRLLQPAAAEAPATAPDAAEAPEPSVAEPTDPVDPQQRLYAAARAGRVDEALALLDAGANPHALPDADARDQRTLPMLAALLSDLRLLRALIAAGADINRRHAGLTPLLVATRDSYHGRPDAVTTLLANGADPRAADADGGTALHGAARSADPAVCALLIDAGAELDAVDKDGFSALGTACATGNWRLARFLLERGARCEPANGQSALIAAAGGEDDPAGVALLLRHKARVDARGRLQRGALHAACLAGNADIAAALIAAGADVDARDDLGVTPLLDAARSGSAAVLRALAPRQPDAQAVDHAGRNALAIACQAGRCDVAALTLLQQLGVDPQQPGNDGRRPLDHAVAAGRWALVAQLDPGYALPACLADDDDELADAPPLARLRLALDQGRLTAARERRGLLVDADDDLLALFLDLADTLPPPALQVLAERIDPERRDADGDTVLTRLLARGSAGRNAAQLLLARGAAPSGGAALARHLAAAARESASAHDAASARADEAQRFALDLLARGADAFAPDAAGDAPLLHALRLHWSELLDALLQRGADPQTRSADGHTALLLACALDDEHAVRRLIAHGAQPDARAADGQTPLGLALASGRRELARWLDWPQWPLPARPLRAADLPDAALRGDAAAVERLLDLGLPIDGVDAKGCTALLRACGGGHADLVARLLERGADASHAANSGATCLSAALSMKHGAVLRLLLEHGAAPDQALPGDLTPLMLAAGLGQAHAVSALLAHGADPARRDGDGGTALHAAAQFGFAARDRAAALSLWDALPASADLLNAANARGETPLLLLLGAAADAGTRCDEDVVLAQLERLLARGADVGAQERRGFSALHLAALHGLGRNVRALLAAGADPDRRDSLNRRPNEIALMRGFVDIAADFEPGTRAPPSMARFLREPRG</sequence>
<evidence type="ECO:0000256" key="2">
    <source>
        <dbReference type="ARBA" id="ARBA00023043"/>
    </source>
</evidence>
<evidence type="ECO:0000256" key="4">
    <source>
        <dbReference type="SAM" id="MobiDB-lite"/>
    </source>
</evidence>
<organism evidence="6 7">
    <name type="scientific">Chiayiivirga flava</name>
    <dbReference type="NCBI Taxonomy" id="659595"/>
    <lineage>
        <taxon>Bacteria</taxon>
        <taxon>Pseudomonadati</taxon>
        <taxon>Pseudomonadota</taxon>
        <taxon>Gammaproteobacteria</taxon>
        <taxon>Lysobacterales</taxon>
        <taxon>Lysobacteraceae</taxon>
        <taxon>Chiayiivirga</taxon>
    </lineage>
</organism>
<dbReference type="SMART" id="SM00248">
    <property type="entry name" value="ANK"/>
    <property type="match status" value="15"/>
</dbReference>
<dbReference type="Gene3D" id="1.25.40.20">
    <property type="entry name" value="Ankyrin repeat-containing domain"/>
    <property type="match status" value="7"/>
</dbReference>
<feature type="repeat" description="ANK" evidence="3">
    <location>
        <begin position="360"/>
        <end position="392"/>
    </location>
</feature>
<feature type="compositionally biased region" description="Low complexity" evidence="4">
    <location>
        <begin position="230"/>
        <end position="250"/>
    </location>
</feature>
<feature type="transmembrane region" description="Helical" evidence="5">
    <location>
        <begin position="107"/>
        <end position="129"/>
    </location>
</feature>
<feature type="transmembrane region" description="Helical" evidence="5">
    <location>
        <begin position="166"/>
        <end position="187"/>
    </location>
</feature>
<keyword evidence="5" id="KW-0472">Membrane</keyword>
<gene>
    <name evidence="6" type="ORF">HNQ52_001508</name>
</gene>
<name>A0A7W8D4W4_9GAMM</name>
<dbReference type="PANTHER" id="PTHR24198:SF165">
    <property type="entry name" value="ANKYRIN REPEAT-CONTAINING PROTEIN-RELATED"/>
    <property type="match status" value="1"/>
</dbReference>
<keyword evidence="5" id="KW-0812">Transmembrane</keyword>
<dbReference type="InterPro" id="IPR036770">
    <property type="entry name" value="Ankyrin_rpt-contain_sf"/>
</dbReference>
<feature type="repeat" description="ANK" evidence="3">
    <location>
        <begin position="873"/>
        <end position="905"/>
    </location>
</feature>
<keyword evidence="1" id="KW-0677">Repeat</keyword>
<dbReference type="PROSITE" id="PS50297">
    <property type="entry name" value="ANK_REP_REGION"/>
    <property type="match status" value="7"/>
</dbReference>
<dbReference type="Pfam" id="PF00023">
    <property type="entry name" value="Ank"/>
    <property type="match status" value="1"/>
</dbReference>
<feature type="repeat" description="ANK" evidence="3">
    <location>
        <begin position="458"/>
        <end position="490"/>
    </location>
</feature>
<evidence type="ECO:0000256" key="1">
    <source>
        <dbReference type="ARBA" id="ARBA00022737"/>
    </source>
</evidence>
<dbReference type="Proteomes" id="UP000521199">
    <property type="component" value="Unassembled WGS sequence"/>
</dbReference>
<protein>
    <recommendedName>
        <fullName evidence="8">Ankyrin repeat domain-containing protein</fullName>
    </recommendedName>
</protein>
<feature type="repeat" description="ANK" evidence="3">
    <location>
        <begin position="1057"/>
        <end position="1089"/>
    </location>
</feature>
<feature type="transmembrane region" description="Helical" evidence="5">
    <location>
        <begin position="199"/>
        <end position="217"/>
    </location>
</feature>
<dbReference type="Pfam" id="PF12796">
    <property type="entry name" value="Ank_2"/>
    <property type="match status" value="5"/>
</dbReference>
<comment type="caution">
    <text evidence="6">The sequence shown here is derived from an EMBL/GenBank/DDBJ whole genome shotgun (WGS) entry which is preliminary data.</text>
</comment>
<keyword evidence="5" id="KW-1133">Transmembrane helix</keyword>
<feature type="repeat" description="ANK" evidence="3">
    <location>
        <begin position="324"/>
        <end position="359"/>
    </location>
</feature>
<feature type="repeat" description="ANK" evidence="3">
    <location>
        <begin position="742"/>
        <end position="774"/>
    </location>
</feature>
<feature type="transmembrane region" description="Helical" evidence="5">
    <location>
        <begin position="81"/>
        <end position="100"/>
    </location>
</feature>
<evidence type="ECO:0008006" key="8">
    <source>
        <dbReference type="Google" id="ProtNLM"/>
    </source>
</evidence>